<keyword evidence="6 8" id="KW-1133">Transmembrane helix</keyword>
<dbReference type="Proteomes" id="UP000029669">
    <property type="component" value="Chromosome"/>
</dbReference>
<dbReference type="AlphaFoldDB" id="A0A097AS98"/>
<dbReference type="Pfam" id="PF00528">
    <property type="entry name" value="BPD_transp_1"/>
    <property type="match status" value="1"/>
</dbReference>
<evidence type="ECO:0000259" key="10">
    <source>
        <dbReference type="PROSITE" id="PS50928"/>
    </source>
</evidence>
<feature type="transmembrane region" description="Helical" evidence="8">
    <location>
        <begin position="119"/>
        <end position="143"/>
    </location>
</feature>
<evidence type="ECO:0000313" key="12">
    <source>
        <dbReference type="Proteomes" id="UP000029669"/>
    </source>
</evidence>
<comment type="similarity">
    <text evidence="2 9">Belongs to the binding-protein-dependent transport system permease family. CysTW subfamily.</text>
</comment>
<evidence type="ECO:0000256" key="9">
    <source>
        <dbReference type="RuleBase" id="RU363054"/>
    </source>
</evidence>
<dbReference type="GO" id="GO:0006817">
    <property type="term" value="P:phosphate ion transport"/>
    <property type="evidence" value="ECO:0007669"/>
    <property type="project" value="UniProtKB-KW"/>
</dbReference>
<keyword evidence="7 8" id="KW-0472">Membrane</keyword>
<dbReference type="InterPro" id="IPR035906">
    <property type="entry name" value="MetI-like_sf"/>
</dbReference>
<evidence type="ECO:0000256" key="8">
    <source>
        <dbReference type="RuleBase" id="RU363032"/>
    </source>
</evidence>
<dbReference type="EMBL" id="CP009170">
    <property type="protein sequence ID" value="AIS52691.1"/>
    <property type="molecule type" value="Genomic_DNA"/>
</dbReference>
<dbReference type="Gene3D" id="1.10.3720.10">
    <property type="entry name" value="MetI-like"/>
    <property type="match status" value="1"/>
</dbReference>
<evidence type="ECO:0000256" key="2">
    <source>
        <dbReference type="ARBA" id="ARBA00007069"/>
    </source>
</evidence>
<dbReference type="GO" id="GO:0005886">
    <property type="term" value="C:plasma membrane"/>
    <property type="evidence" value="ECO:0007669"/>
    <property type="project" value="UniProtKB-SubCell"/>
</dbReference>
<dbReference type="GO" id="GO:0005315">
    <property type="term" value="F:phosphate transmembrane transporter activity"/>
    <property type="evidence" value="ECO:0007669"/>
    <property type="project" value="InterPro"/>
</dbReference>
<dbReference type="KEGG" id="tki:TKV_c15260"/>
<protein>
    <recommendedName>
        <fullName evidence="9">Phosphate transport system permease protein</fullName>
    </recommendedName>
</protein>
<dbReference type="STRING" id="2325.TKV_c15260"/>
<feature type="transmembrane region" description="Helical" evidence="8">
    <location>
        <begin position="270"/>
        <end position="293"/>
    </location>
</feature>
<dbReference type="InterPro" id="IPR011864">
    <property type="entry name" value="Phosphate_PstC"/>
</dbReference>
<dbReference type="OrthoDB" id="9785113at2"/>
<feature type="transmembrane region" description="Helical" evidence="8">
    <location>
        <begin position="78"/>
        <end position="107"/>
    </location>
</feature>
<evidence type="ECO:0000256" key="7">
    <source>
        <dbReference type="ARBA" id="ARBA00023136"/>
    </source>
</evidence>
<gene>
    <name evidence="11" type="primary">pstC</name>
    <name evidence="11" type="ORF">TKV_c15260</name>
</gene>
<evidence type="ECO:0000256" key="1">
    <source>
        <dbReference type="ARBA" id="ARBA00004651"/>
    </source>
</evidence>
<dbReference type="CDD" id="cd06261">
    <property type="entry name" value="TM_PBP2"/>
    <property type="match status" value="1"/>
</dbReference>
<keyword evidence="12" id="KW-1185">Reference proteome</keyword>
<dbReference type="PROSITE" id="PS50928">
    <property type="entry name" value="ABC_TM1"/>
    <property type="match status" value="1"/>
</dbReference>
<dbReference type="InterPro" id="IPR000515">
    <property type="entry name" value="MetI-like"/>
</dbReference>
<keyword evidence="9" id="KW-0592">Phosphate transport</keyword>
<name>A0A097AS98_THEKI</name>
<feature type="transmembrane region" description="Helical" evidence="8">
    <location>
        <begin position="20"/>
        <end position="40"/>
    </location>
</feature>
<dbReference type="eggNOG" id="COG0573">
    <property type="taxonomic scope" value="Bacteria"/>
</dbReference>
<proteinExistence type="inferred from homology"/>
<feature type="transmembrane region" description="Helical" evidence="8">
    <location>
        <begin position="210"/>
        <end position="233"/>
    </location>
</feature>
<keyword evidence="4 9" id="KW-1003">Cell membrane</keyword>
<evidence type="ECO:0000313" key="11">
    <source>
        <dbReference type="EMBL" id="AIS52691.1"/>
    </source>
</evidence>
<feature type="transmembrane region" description="Helical" evidence="8">
    <location>
        <begin position="149"/>
        <end position="169"/>
    </location>
</feature>
<dbReference type="InterPro" id="IPR051124">
    <property type="entry name" value="Phosphate_Transport_Permease"/>
</dbReference>
<organism evidence="11 12">
    <name type="scientific">Thermoanaerobacter kivui</name>
    <name type="common">Acetogenium kivui</name>
    <dbReference type="NCBI Taxonomy" id="2325"/>
    <lineage>
        <taxon>Bacteria</taxon>
        <taxon>Bacillati</taxon>
        <taxon>Bacillota</taxon>
        <taxon>Clostridia</taxon>
        <taxon>Thermoanaerobacterales</taxon>
        <taxon>Thermoanaerobacteraceae</taxon>
        <taxon>Thermoanaerobacter</taxon>
    </lineage>
</organism>
<dbReference type="RefSeq" id="WP_049685403.1">
    <property type="nucleotide sequence ID" value="NZ_CP009170.1"/>
</dbReference>
<keyword evidence="5 8" id="KW-0812">Transmembrane</keyword>
<comment type="function">
    <text evidence="9">Part of the binding-protein-dependent transport system for phosphate; probably responsible for the translocation of the substrate across the membrane.</text>
</comment>
<feature type="domain" description="ABC transmembrane type-1" evidence="10">
    <location>
        <begin position="79"/>
        <end position="289"/>
    </location>
</feature>
<dbReference type="NCBIfam" id="TIGR02138">
    <property type="entry name" value="phosphate_pstC"/>
    <property type="match status" value="1"/>
</dbReference>
<dbReference type="HOGENOM" id="CLU_033621_1_0_9"/>
<dbReference type="PANTHER" id="PTHR30425:SF2">
    <property type="entry name" value="ABC TRANSPORTER PERMEASE PROTEIN YQGH-RELATED"/>
    <property type="match status" value="1"/>
</dbReference>
<evidence type="ECO:0000256" key="5">
    <source>
        <dbReference type="ARBA" id="ARBA00022692"/>
    </source>
</evidence>
<reference evidence="12" key="1">
    <citation type="journal article" date="2015" name="Genome Announc.">
        <title>Whole-Genome Sequences of 80 Environmental and Clinical Isolates of Burkholderia pseudomallei.</title>
        <authorList>
            <person name="Johnson S.L."/>
            <person name="Baker A.L."/>
            <person name="Chain P.S."/>
            <person name="Currie B.J."/>
            <person name="Daligault H.E."/>
            <person name="Davenport K.W."/>
            <person name="Davis C.B."/>
            <person name="Inglis T.J."/>
            <person name="Kaestli M."/>
            <person name="Koren S."/>
            <person name="Mayo M."/>
            <person name="Merritt A.J."/>
            <person name="Price E.P."/>
            <person name="Sarovich D.S."/>
            <person name="Warner J."/>
            <person name="Rosovitz M.J."/>
        </authorList>
    </citation>
    <scope>NUCLEOTIDE SEQUENCE [LARGE SCALE GENOMIC DNA]</scope>
    <source>
        <strain evidence="12">DSM 2030</strain>
    </source>
</reference>
<comment type="subcellular location">
    <subcellularLocation>
        <location evidence="1 8">Cell membrane</location>
        <topology evidence="1 8">Multi-pass membrane protein</topology>
    </subcellularLocation>
</comment>
<evidence type="ECO:0000256" key="3">
    <source>
        <dbReference type="ARBA" id="ARBA00022448"/>
    </source>
</evidence>
<keyword evidence="3 8" id="KW-0813">Transport</keyword>
<evidence type="ECO:0000256" key="4">
    <source>
        <dbReference type="ARBA" id="ARBA00022475"/>
    </source>
</evidence>
<dbReference type="SUPFAM" id="SSF161098">
    <property type="entry name" value="MetI-like"/>
    <property type="match status" value="1"/>
</dbReference>
<sequence length="299" mass="32453">MTIDKTYEKKRKVADALGRFIVFISALLLIIITISLFYFVTSKGLSTFIKDGISVKEFLFSTTWRPDRDVPAVGSLQFILGSILVSVFAIMISAPLGISSAIFMVEIAKKLGQKILQPAIEIFVGIPSVVYGWVGLTVLVPFISKHFGGLGFSLLAGILVLTIMTLPTITSVSADAIRSLPVEIREASYALGATRWQTIKNVILPAAKPGILTAVVLGLARAFGEALAVQMVIGNRPVIPKSFLEPMSTITSIITMDMANTVMGSVWNDALWSLALLLLLISFTFIIIIKLVGRRGMYK</sequence>
<dbReference type="PANTHER" id="PTHR30425">
    <property type="entry name" value="PHOSPHATE TRANSPORT SYSTEM PERMEASE PROTEIN PST"/>
    <property type="match status" value="1"/>
</dbReference>
<evidence type="ECO:0000256" key="6">
    <source>
        <dbReference type="ARBA" id="ARBA00022989"/>
    </source>
</evidence>
<accession>A0A097AS98</accession>